<dbReference type="InterPro" id="IPR036397">
    <property type="entry name" value="RNaseH_sf"/>
</dbReference>
<protein>
    <recommendedName>
        <fullName evidence="2">Integrase catalytic domain-containing protein</fullName>
    </recommendedName>
</protein>
<evidence type="ECO:0000313" key="4">
    <source>
        <dbReference type="Proteomes" id="UP000472265"/>
    </source>
</evidence>
<dbReference type="Gene3D" id="3.30.420.10">
    <property type="entry name" value="Ribonuclease H-like superfamily/Ribonuclease H"/>
    <property type="match status" value="1"/>
</dbReference>
<reference evidence="3" key="1">
    <citation type="submission" date="2021-04" db="EMBL/GenBank/DDBJ databases">
        <authorList>
            <consortium name="Wellcome Sanger Institute Data Sharing"/>
        </authorList>
    </citation>
    <scope>NUCLEOTIDE SEQUENCE [LARGE SCALE GENOMIC DNA]</scope>
</reference>
<keyword evidence="1" id="KW-0812">Transmembrane</keyword>
<dbReference type="Pfam" id="PF00429">
    <property type="entry name" value="TLV_coat"/>
    <property type="match status" value="1"/>
</dbReference>
<proteinExistence type="predicted"/>
<reference evidence="3" key="3">
    <citation type="submission" date="2025-09" db="UniProtKB">
        <authorList>
            <consortium name="Ensembl"/>
        </authorList>
    </citation>
    <scope>IDENTIFICATION</scope>
</reference>
<keyword evidence="1" id="KW-0472">Membrane</keyword>
<dbReference type="PANTHER" id="PTHR37984:SF12">
    <property type="entry name" value="RIBONUCLEASE H"/>
    <property type="match status" value="1"/>
</dbReference>
<dbReference type="SUPFAM" id="SSF58069">
    <property type="entry name" value="Virus ectodomain"/>
    <property type="match status" value="1"/>
</dbReference>
<sequence length="461" mass="51725">MLDTITRHWFTKGFSAYAQKFCQSCMIFATHNIGKTKTITHAAHPPPNRPFEHLMMDFIELSPAEGKKYCLVMVDMWSKWVEVFPAKHQNSQVVAKALLTEIIPRWGIPTKLSSDNGTHFVNSAITQISEFLAIDLRQHCAYHPASGGAVERENGTLKSKLAKCCDETGLPWTKALPIVLTHMRMRKRSRANMSPFEILFGRPPSLGVEPVSRPLPSTGLSYHNLPTQFQWSGCCHPSIVTTTTEILYKKPPTINIQSTIHSQTHQDTIGVPSKFDGYVLADPWTSPGANIGWSLFLGGGTTAALNKINGIAWSVLSLANHTEAAFTLVNTEMSAIRTAVIQHRLALDIILAEKGGTCKMLNISCCFYVPDEYENITDIIKHMQDAIQPPQVVNDSWFSWLKLWSQGWSSWFLTIITPVVVILFLLCTIIPCMLNCILSLFYFSFSCCFVLFLYHYFISSI</sequence>
<name>A0A671VGH0_SPAAU</name>
<dbReference type="Ensembl" id="ENSSAUT00010026671.1">
    <property type="protein sequence ID" value="ENSSAUP00010025244.1"/>
    <property type="gene ID" value="ENSSAUG00010011034.1"/>
</dbReference>
<dbReference type="InterPro" id="IPR001584">
    <property type="entry name" value="Integrase_cat-core"/>
</dbReference>
<dbReference type="AlphaFoldDB" id="A0A671VGH0"/>
<evidence type="ECO:0000259" key="2">
    <source>
        <dbReference type="PROSITE" id="PS50994"/>
    </source>
</evidence>
<dbReference type="Pfam" id="PF00665">
    <property type="entry name" value="rve"/>
    <property type="match status" value="1"/>
</dbReference>
<organism evidence="3 4">
    <name type="scientific">Sparus aurata</name>
    <name type="common">Gilthead sea bream</name>
    <dbReference type="NCBI Taxonomy" id="8175"/>
    <lineage>
        <taxon>Eukaryota</taxon>
        <taxon>Metazoa</taxon>
        <taxon>Chordata</taxon>
        <taxon>Craniata</taxon>
        <taxon>Vertebrata</taxon>
        <taxon>Euteleostomi</taxon>
        <taxon>Actinopterygii</taxon>
        <taxon>Neopterygii</taxon>
        <taxon>Teleostei</taxon>
        <taxon>Neoteleostei</taxon>
        <taxon>Acanthomorphata</taxon>
        <taxon>Eupercaria</taxon>
        <taxon>Spariformes</taxon>
        <taxon>Sparidae</taxon>
        <taxon>Sparus</taxon>
    </lineage>
</organism>
<dbReference type="OMA" id="MITHIDL"/>
<dbReference type="Proteomes" id="UP000472265">
    <property type="component" value="Chromosome 5"/>
</dbReference>
<dbReference type="SUPFAM" id="SSF53098">
    <property type="entry name" value="Ribonuclease H-like"/>
    <property type="match status" value="1"/>
</dbReference>
<dbReference type="GO" id="GO:0015074">
    <property type="term" value="P:DNA integration"/>
    <property type="evidence" value="ECO:0007669"/>
    <property type="project" value="InterPro"/>
</dbReference>
<dbReference type="PANTHER" id="PTHR37984">
    <property type="entry name" value="PROTEIN CBG26694"/>
    <property type="match status" value="1"/>
</dbReference>
<keyword evidence="4" id="KW-1185">Reference proteome</keyword>
<feature type="domain" description="Integrase catalytic" evidence="2">
    <location>
        <begin position="46"/>
        <end position="203"/>
    </location>
</feature>
<reference evidence="3" key="2">
    <citation type="submission" date="2025-08" db="UniProtKB">
        <authorList>
            <consortium name="Ensembl"/>
        </authorList>
    </citation>
    <scope>IDENTIFICATION</scope>
</reference>
<dbReference type="GeneTree" id="ENSGT01000000214408"/>
<dbReference type="InterPro" id="IPR018154">
    <property type="entry name" value="TLV/ENV_coat_polyprotein"/>
</dbReference>
<feature type="transmembrane region" description="Helical" evidence="1">
    <location>
        <begin position="408"/>
        <end position="430"/>
    </location>
</feature>
<dbReference type="InParanoid" id="A0A671VGH0"/>
<dbReference type="Gene3D" id="1.10.287.210">
    <property type="match status" value="1"/>
</dbReference>
<evidence type="ECO:0000256" key="1">
    <source>
        <dbReference type="SAM" id="Phobius"/>
    </source>
</evidence>
<keyword evidence="1" id="KW-1133">Transmembrane helix</keyword>
<evidence type="ECO:0000313" key="3">
    <source>
        <dbReference type="Ensembl" id="ENSSAUP00010025244.1"/>
    </source>
</evidence>
<accession>A0A671VGH0</accession>
<dbReference type="GO" id="GO:0003676">
    <property type="term" value="F:nucleic acid binding"/>
    <property type="evidence" value="ECO:0007669"/>
    <property type="project" value="InterPro"/>
</dbReference>
<dbReference type="PROSITE" id="PS50994">
    <property type="entry name" value="INTEGRASE"/>
    <property type="match status" value="1"/>
</dbReference>
<feature type="transmembrane region" description="Helical" evidence="1">
    <location>
        <begin position="437"/>
        <end position="458"/>
    </location>
</feature>
<dbReference type="InterPro" id="IPR012337">
    <property type="entry name" value="RNaseH-like_sf"/>
</dbReference>
<dbReference type="InterPro" id="IPR050951">
    <property type="entry name" value="Retrovirus_Pol_polyprotein"/>
</dbReference>